<keyword evidence="5" id="KW-1133">Transmembrane helix</keyword>
<dbReference type="SMART" id="SM00408">
    <property type="entry name" value="IGc2"/>
    <property type="match status" value="4"/>
</dbReference>
<evidence type="ECO:0000256" key="1">
    <source>
        <dbReference type="ARBA" id="ARBA00022737"/>
    </source>
</evidence>
<keyword evidence="5" id="KW-0812">Transmembrane</keyword>
<feature type="domain" description="Fibronectin type-III" evidence="7">
    <location>
        <begin position="845"/>
        <end position="940"/>
    </location>
</feature>
<keyword evidence="3" id="KW-0393">Immunoglobulin domain</keyword>
<evidence type="ECO:0000256" key="4">
    <source>
        <dbReference type="SAM" id="MobiDB-lite"/>
    </source>
</evidence>
<dbReference type="AlphaFoldDB" id="A0A1B6CPK8"/>
<dbReference type="GO" id="GO:0098609">
    <property type="term" value="P:cell-cell adhesion"/>
    <property type="evidence" value="ECO:0007669"/>
    <property type="project" value="TreeGrafter"/>
</dbReference>
<dbReference type="InterPro" id="IPR013783">
    <property type="entry name" value="Ig-like_fold"/>
</dbReference>
<dbReference type="InterPro" id="IPR003598">
    <property type="entry name" value="Ig_sub2"/>
</dbReference>
<accession>A0A1B6CPK8</accession>
<feature type="domain" description="Ig-like" evidence="6">
    <location>
        <begin position="250"/>
        <end position="341"/>
    </location>
</feature>
<dbReference type="EMBL" id="GEDC01022065">
    <property type="protein sequence ID" value="JAS15233.1"/>
    <property type="molecule type" value="Transcribed_RNA"/>
</dbReference>
<dbReference type="InterPro" id="IPR036179">
    <property type="entry name" value="Ig-like_dom_sf"/>
</dbReference>
<protein>
    <recommendedName>
        <fullName evidence="9">Protogenin</fullName>
    </recommendedName>
</protein>
<dbReference type="PANTHER" id="PTHR44170:SF59">
    <property type="entry name" value="PROTOGENIN-LIKE"/>
    <property type="match status" value="1"/>
</dbReference>
<proteinExistence type="predicted"/>
<dbReference type="FunFam" id="2.60.40.10:FF:000032">
    <property type="entry name" value="palladin isoform X1"/>
    <property type="match status" value="1"/>
</dbReference>
<organism evidence="8">
    <name type="scientific">Clastoptera arizonana</name>
    <name type="common">Arizona spittle bug</name>
    <dbReference type="NCBI Taxonomy" id="38151"/>
    <lineage>
        <taxon>Eukaryota</taxon>
        <taxon>Metazoa</taxon>
        <taxon>Ecdysozoa</taxon>
        <taxon>Arthropoda</taxon>
        <taxon>Hexapoda</taxon>
        <taxon>Insecta</taxon>
        <taxon>Pterygota</taxon>
        <taxon>Neoptera</taxon>
        <taxon>Paraneoptera</taxon>
        <taxon>Hemiptera</taxon>
        <taxon>Auchenorrhyncha</taxon>
        <taxon>Cercopoidea</taxon>
        <taxon>Clastopteridae</taxon>
        <taxon>Clastoptera</taxon>
    </lineage>
</organism>
<dbReference type="InterPro" id="IPR003961">
    <property type="entry name" value="FN3_dom"/>
</dbReference>
<evidence type="ECO:0000313" key="8">
    <source>
        <dbReference type="EMBL" id="JAS15233.1"/>
    </source>
</evidence>
<evidence type="ECO:0000256" key="3">
    <source>
        <dbReference type="ARBA" id="ARBA00023319"/>
    </source>
</evidence>
<sequence length="1160" mass="127398">GVFRPGFSVKIVSNECEFMAARVFLLRILLTVGLLTGRSCGLDLDLRIGIGFTKEPQDTVVGRNKPASLSCSSADPNVTYTWSVDAKPHPRLLVSDSRVKIFPNGTLHFKKVLHKKPGHGVSDQGVYRCFIRNNKGTLISRPANLTFASIAHDFSEHPMDTAVMTGDTTRFSCHIESIPEARIQWMQNSKPLPQNERYILLNSGILLINNTEESDQGTYSCVGHNRILNKTRQSIKANLIVQNRTLIVSPLQMLKNGPNIMRVNNLTSYTLECAANGYPAPEIYWAKLKKIKNDTVYERISEIRHGINLLRFDNVSDYHAGVYICNATQFDARYEKTVYITKNLTIDVVGPPKILIKPLSLVLPLALTARLNCNVTGYPPPNFTWYKDGVKLHINGRIKQIENQLVLSNTVTTDSGVYECVASNYLGSAWTAGRILVNGTAKPAPSNVTCKTLSASKIQISWNPPPGNNVVYSVHYTPTDGGIEEQKVLRNETSTIIQNLVSYRSYIFYVRSYLTDSASDPSEEVVCRPGVGGVPIGTPNISVITESPTTVRVSWHPLSSSLALGPVSEYKIQWKLQNHPSIHVDTVSGNVTQYNIAGLHPNKSYEVRVLAANVNGFPTLPDDRLNWTLITTSVKDLFGPVLPAPLLDLIAINSTTIQVRWSLFAGVRPIEAYILKYVKPPDQSDDIIYLKNHTREYIISGLKPETKYEISLAGVSKGKEGKKGIGSIYTLPITGNNVGTLALYPPTNLEAVPTSSSTINLTWVPPQIPRKIFFQISYHVVSSAIVDDSTNSLLNSSINGAEVSGLKPYTSYGFKVQTRDLNNAHSEYSYKVECRTLEDVPGPIGLYDIQWKATSLSSIQVKWKRPTKTNGVIIQYNVSYSKVDDMPFDKWPSIAVQGDKLAVVVNDLQPNTEYFLIVRAITRAGIGAAPNMIPIIIHSSSGWPDSAVPPHPPPVTIEDQILGIVLGCAIGGCCIILCMATLIYRRKCSKPGPHCHGGSVNGAATCYHSHMAPCTETHEMECLPRHLDSKGVNPNGQSNGLKLPLLSNGRIPNGHITKERNVRITENPQFNSPLADLSPGSCEGTRLASDEGDSLLSGHQEAEADLEGEGSLNETQLTHVELSLTIDSSHSDKHEAMLDDDGFHENETQKHHGILLGANG</sequence>
<dbReference type="PANTHER" id="PTHR44170">
    <property type="entry name" value="PROTEIN SIDEKICK"/>
    <property type="match status" value="1"/>
</dbReference>
<dbReference type="InterPro" id="IPR007110">
    <property type="entry name" value="Ig-like_dom"/>
</dbReference>
<dbReference type="PROSITE" id="PS50835">
    <property type="entry name" value="IG_LIKE"/>
    <property type="match status" value="4"/>
</dbReference>
<feature type="domain" description="Fibronectin type-III" evidence="7">
    <location>
        <begin position="444"/>
        <end position="532"/>
    </location>
</feature>
<keyword evidence="1" id="KW-0677">Repeat</keyword>
<evidence type="ECO:0008006" key="9">
    <source>
        <dbReference type="Google" id="ProtNLM"/>
    </source>
</evidence>
<feature type="non-terminal residue" evidence="8">
    <location>
        <position position="1"/>
    </location>
</feature>
<feature type="domain" description="Fibronectin type-III" evidence="7">
    <location>
        <begin position="535"/>
        <end position="635"/>
    </location>
</feature>
<dbReference type="SMART" id="SM00060">
    <property type="entry name" value="FN3"/>
    <property type="match status" value="5"/>
</dbReference>
<feature type="domain" description="Ig-like" evidence="6">
    <location>
        <begin position="142"/>
        <end position="240"/>
    </location>
</feature>
<dbReference type="PROSITE" id="PS50853">
    <property type="entry name" value="FN3"/>
    <property type="match status" value="5"/>
</dbReference>
<dbReference type="InterPro" id="IPR013098">
    <property type="entry name" value="Ig_I-set"/>
</dbReference>
<dbReference type="Gene3D" id="2.60.40.10">
    <property type="entry name" value="Immunoglobulins"/>
    <property type="match status" value="9"/>
</dbReference>
<evidence type="ECO:0000256" key="5">
    <source>
        <dbReference type="SAM" id="Phobius"/>
    </source>
</evidence>
<evidence type="ECO:0000256" key="2">
    <source>
        <dbReference type="ARBA" id="ARBA00023157"/>
    </source>
</evidence>
<evidence type="ECO:0000259" key="7">
    <source>
        <dbReference type="PROSITE" id="PS50853"/>
    </source>
</evidence>
<reference evidence="8" key="1">
    <citation type="submission" date="2015-12" db="EMBL/GenBank/DDBJ databases">
        <title>De novo transcriptome assembly of four potential Pierce s Disease insect vectors from Arizona vineyards.</title>
        <authorList>
            <person name="Tassone E.E."/>
        </authorList>
    </citation>
    <scope>NUCLEOTIDE SEQUENCE</scope>
</reference>
<dbReference type="GO" id="GO:0009653">
    <property type="term" value="P:anatomical structure morphogenesis"/>
    <property type="evidence" value="ECO:0007669"/>
    <property type="project" value="UniProtKB-ARBA"/>
</dbReference>
<feature type="domain" description="Ig-like" evidence="6">
    <location>
        <begin position="352"/>
        <end position="438"/>
    </location>
</feature>
<feature type="domain" description="Fibronectin type-III" evidence="7">
    <location>
        <begin position="745"/>
        <end position="839"/>
    </location>
</feature>
<dbReference type="CDD" id="cd00063">
    <property type="entry name" value="FN3"/>
    <property type="match status" value="5"/>
</dbReference>
<dbReference type="Pfam" id="PF07679">
    <property type="entry name" value="I-set"/>
    <property type="match status" value="1"/>
</dbReference>
<feature type="region of interest" description="Disordered" evidence="4">
    <location>
        <begin position="1070"/>
        <end position="1110"/>
    </location>
</feature>
<dbReference type="SMART" id="SM00409">
    <property type="entry name" value="IG"/>
    <property type="match status" value="4"/>
</dbReference>
<feature type="domain" description="Ig-like" evidence="6">
    <location>
        <begin position="62"/>
        <end position="140"/>
    </location>
</feature>
<dbReference type="SUPFAM" id="SSF49265">
    <property type="entry name" value="Fibronectin type III"/>
    <property type="match status" value="3"/>
</dbReference>
<dbReference type="GO" id="GO:0030154">
    <property type="term" value="P:cell differentiation"/>
    <property type="evidence" value="ECO:0007669"/>
    <property type="project" value="UniProtKB-ARBA"/>
</dbReference>
<evidence type="ECO:0000259" key="6">
    <source>
        <dbReference type="PROSITE" id="PS50835"/>
    </source>
</evidence>
<keyword evidence="2" id="KW-1015">Disulfide bond</keyword>
<dbReference type="CDD" id="cd00096">
    <property type="entry name" value="Ig"/>
    <property type="match status" value="1"/>
</dbReference>
<gene>
    <name evidence="8" type="ORF">g.4942</name>
</gene>
<feature type="domain" description="Fibronectin type-III" evidence="7">
    <location>
        <begin position="642"/>
        <end position="734"/>
    </location>
</feature>
<dbReference type="InterPro" id="IPR036116">
    <property type="entry name" value="FN3_sf"/>
</dbReference>
<dbReference type="InterPro" id="IPR003599">
    <property type="entry name" value="Ig_sub"/>
</dbReference>
<feature type="transmembrane region" description="Helical" evidence="5">
    <location>
        <begin position="961"/>
        <end position="984"/>
    </location>
</feature>
<keyword evidence="5" id="KW-0472">Membrane</keyword>
<name>A0A1B6CPK8_9HEMI</name>
<dbReference type="Pfam" id="PF00041">
    <property type="entry name" value="fn3"/>
    <property type="match status" value="5"/>
</dbReference>
<dbReference type="Pfam" id="PF13927">
    <property type="entry name" value="Ig_3"/>
    <property type="match status" value="2"/>
</dbReference>
<dbReference type="SUPFAM" id="SSF48726">
    <property type="entry name" value="Immunoglobulin"/>
    <property type="match status" value="4"/>
</dbReference>